<dbReference type="KEGG" id="cre:CHLRE_16g691150v5"/>
<organism evidence="3 4">
    <name type="scientific">Chlamydomonas reinhardtii</name>
    <name type="common">Chlamydomonas smithii</name>
    <dbReference type="NCBI Taxonomy" id="3055"/>
    <lineage>
        <taxon>Eukaryota</taxon>
        <taxon>Viridiplantae</taxon>
        <taxon>Chlorophyta</taxon>
        <taxon>core chlorophytes</taxon>
        <taxon>Chlorophyceae</taxon>
        <taxon>CS clade</taxon>
        <taxon>Chlamydomonadales</taxon>
        <taxon>Chlamydomonadaceae</taxon>
        <taxon>Chlamydomonas</taxon>
    </lineage>
</organism>
<dbReference type="SUPFAM" id="SSF50998">
    <property type="entry name" value="Quinoprotein alcohol dehydrogenase-like"/>
    <property type="match status" value="1"/>
</dbReference>
<dbReference type="PRINTS" id="PR01217">
    <property type="entry name" value="PRICHEXTENSN"/>
</dbReference>
<feature type="region of interest" description="Disordered" evidence="1">
    <location>
        <begin position="272"/>
        <end position="305"/>
    </location>
</feature>
<evidence type="ECO:0000259" key="2">
    <source>
        <dbReference type="Pfam" id="PF13360"/>
    </source>
</evidence>
<dbReference type="InterPro" id="IPR002372">
    <property type="entry name" value="PQQ_rpt_dom"/>
</dbReference>
<feature type="compositionally biased region" description="Pro residues" evidence="1">
    <location>
        <begin position="418"/>
        <end position="466"/>
    </location>
</feature>
<dbReference type="Gene3D" id="2.130.10.10">
    <property type="entry name" value="YVTN repeat-like/Quinoprotein amine dehydrogenase"/>
    <property type="match status" value="1"/>
</dbReference>
<accession>A0A2K3CSJ0</accession>
<sequence length="499" mass="52619">MLTVHYATPSVVLRVLEAEGPRNRHAAFFSTRAGNGSTLLHAALFGTTAPVLGGIITNNNGSDTLNDAPAGNPTLGFAWVTAMPPVAAANTTSTGEFLTDPALFDSLTPGEPRQPDQLGFLALTGGRALYVVNATDGSLLYKQEFGSRVLGPGPGNFAVPPVNFRGLAVFPTANNTLLAFNLATRTLAWEAAFPVSAFSSLQVSTERLLVRLTKPSTTPGYPYYSVSVAGEVRGFEIDPALSSLSSPRTTNPLSPLTPEGIHFTFLDANWSAPTSPSRPPPSPLVANAPLPPTPPPSPPPNRPQRIGMTDLVTLESRKLTLNFTIRYPPVPPAIAYDSCRLVVYGNGFVYEPAAGEDSILTSVHVIDVASGKLIWSKNLPRLDEFGDSFIQHPYIDPVSGSIYLLQNEMLWIFDPTPDKLPPPPPSPPSPPRPPAPPPAPPSPPSPPSPPPSPPAPPSPPSPPPEPDYGGAASVSHASGHVMALSLVLTVLLLPLGLLW</sequence>
<dbReference type="InterPro" id="IPR011047">
    <property type="entry name" value="Quinoprotein_ADH-like_sf"/>
</dbReference>
<dbReference type="InParanoid" id="A0A2K3CSJ0"/>
<dbReference type="AlphaFoldDB" id="A0A2K3CSJ0"/>
<dbReference type="EMBL" id="CM008977">
    <property type="protein sequence ID" value="PNW71263.1"/>
    <property type="molecule type" value="Genomic_DNA"/>
</dbReference>
<name>A0A2K3CSJ0_CHLRE</name>
<dbReference type="GeneID" id="5724838"/>
<gene>
    <name evidence="3" type="ORF">CHLRE_16g691150v5</name>
</gene>
<feature type="compositionally biased region" description="Pro residues" evidence="1">
    <location>
        <begin position="276"/>
        <end position="302"/>
    </location>
</feature>
<protein>
    <recommendedName>
        <fullName evidence="2">Pyrrolo-quinoline quinone repeat domain-containing protein</fullName>
    </recommendedName>
</protein>
<evidence type="ECO:0000313" key="3">
    <source>
        <dbReference type="EMBL" id="PNW71263.1"/>
    </source>
</evidence>
<dbReference type="Gramene" id="PNW71263">
    <property type="protein sequence ID" value="PNW71263"/>
    <property type="gene ID" value="CHLRE_16g691150v5"/>
</dbReference>
<reference evidence="3 4" key="1">
    <citation type="journal article" date="2007" name="Science">
        <title>The Chlamydomonas genome reveals the evolution of key animal and plant functions.</title>
        <authorList>
            <person name="Merchant S.S."/>
            <person name="Prochnik S.E."/>
            <person name="Vallon O."/>
            <person name="Harris E.H."/>
            <person name="Karpowicz S.J."/>
            <person name="Witman G.B."/>
            <person name="Terry A."/>
            <person name="Salamov A."/>
            <person name="Fritz-Laylin L.K."/>
            <person name="Marechal-Drouard L."/>
            <person name="Marshall W.F."/>
            <person name="Qu L.H."/>
            <person name="Nelson D.R."/>
            <person name="Sanderfoot A.A."/>
            <person name="Spalding M.H."/>
            <person name="Kapitonov V.V."/>
            <person name="Ren Q."/>
            <person name="Ferris P."/>
            <person name="Lindquist E."/>
            <person name="Shapiro H."/>
            <person name="Lucas S.M."/>
            <person name="Grimwood J."/>
            <person name="Schmutz J."/>
            <person name="Cardol P."/>
            <person name="Cerutti H."/>
            <person name="Chanfreau G."/>
            <person name="Chen C.L."/>
            <person name="Cognat V."/>
            <person name="Croft M.T."/>
            <person name="Dent R."/>
            <person name="Dutcher S."/>
            <person name="Fernandez E."/>
            <person name="Fukuzawa H."/>
            <person name="Gonzalez-Ballester D."/>
            <person name="Gonzalez-Halphen D."/>
            <person name="Hallmann A."/>
            <person name="Hanikenne M."/>
            <person name="Hippler M."/>
            <person name="Inwood W."/>
            <person name="Jabbari K."/>
            <person name="Kalanon M."/>
            <person name="Kuras R."/>
            <person name="Lefebvre P.A."/>
            <person name="Lemaire S.D."/>
            <person name="Lobanov A.V."/>
            <person name="Lohr M."/>
            <person name="Manuell A."/>
            <person name="Meier I."/>
            <person name="Mets L."/>
            <person name="Mittag M."/>
            <person name="Mittelmeier T."/>
            <person name="Moroney J.V."/>
            <person name="Moseley J."/>
            <person name="Napoli C."/>
            <person name="Nedelcu A.M."/>
            <person name="Niyogi K."/>
            <person name="Novoselov S.V."/>
            <person name="Paulsen I.T."/>
            <person name="Pazour G."/>
            <person name="Purton S."/>
            <person name="Ral J.P."/>
            <person name="Riano-Pachon D.M."/>
            <person name="Riekhof W."/>
            <person name="Rymarquis L."/>
            <person name="Schroda M."/>
            <person name="Stern D."/>
            <person name="Umen J."/>
            <person name="Willows R."/>
            <person name="Wilson N."/>
            <person name="Zimmer S.L."/>
            <person name="Allmer J."/>
            <person name="Balk J."/>
            <person name="Bisova K."/>
            <person name="Chen C.J."/>
            <person name="Elias M."/>
            <person name="Gendler K."/>
            <person name="Hauser C."/>
            <person name="Lamb M.R."/>
            <person name="Ledford H."/>
            <person name="Long J.C."/>
            <person name="Minagawa J."/>
            <person name="Page M.D."/>
            <person name="Pan J."/>
            <person name="Pootakham W."/>
            <person name="Roje S."/>
            <person name="Rose A."/>
            <person name="Stahlberg E."/>
            <person name="Terauchi A.M."/>
            <person name="Yang P."/>
            <person name="Ball S."/>
            <person name="Bowler C."/>
            <person name="Dieckmann C.L."/>
            <person name="Gladyshev V.N."/>
            <person name="Green P."/>
            <person name="Jorgensen R."/>
            <person name="Mayfield S."/>
            <person name="Mueller-Roeber B."/>
            <person name="Rajamani S."/>
            <person name="Sayre R.T."/>
            <person name="Brokstein P."/>
            <person name="Dubchak I."/>
            <person name="Goodstein D."/>
            <person name="Hornick L."/>
            <person name="Huang Y.W."/>
            <person name="Jhaveri J."/>
            <person name="Luo Y."/>
            <person name="Martinez D."/>
            <person name="Ngau W.C."/>
            <person name="Otillar B."/>
            <person name="Poliakov A."/>
            <person name="Porter A."/>
            <person name="Szajkowski L."/>
            <person name="Werner G."/>
            <person name="Zhou K."/>
            <person name="Grigoriev I.V."/>
            <person name="Rokhsar D.S."/>
            <person name="Grossman A.R."/>
        </authorList>
    </citation>
    <scope>NUCLEOTIDE SEQUENCE [LARGE SCALE GENOMIC DNA]</scope>
    <source>
        <strain evidence="4">CC-503</strain>
    </source>
</reference>
<dbReference type="InterPro" id="IPR015943">
    <property type="entry name" value="WD40/YVTN_repeat-like_dom_sf"/>
</dbReference>
<dbReference type="PANTHER" id="PTHR48184">
    <property type="entry name" value="RICIN B-TYPE LECTIN DOMAIN-CONTAINING PROTEIN"/>
    <property type="match status" value="1"/>
</dbReference>
<dbReference type="OrthoDB" id="536488at2759"/>
<feature type="domain" description="Pyrrolo-quinoline quinone repeat" evidence="2">
    <location>
        <begin position="122"/>
        <end position="192"/>
    </location>
</feature>
<dbReference type="Proteomes" id="UP000006906">
    <property type="component" value="Chromosome 16"/>
</dbReference>
<feature type="region of interest" description="Disordered" evidence="1">
    <location>
        <begin position="415"/>
        <end position="473"/>
    </location>
</feature>
<proteinExistence type="predicted"/>
<dbReference type="Pfam" id="PF13360">
    <property type="entry name" value="PQQ_2"/>
    <property type="match status" value="1"/>
</dbReference>
<evidence type="ECO:0000313" key="4">
    <source>
        <dbReference type="Proteomes" id="UP000006906"/>
    </source>
</evidence>
<keyword evidence="4" id="KW-1185">Reference proteome</keyword>
<evidence type="ECO:0000256" key="1">
    <source>
        <dbReference type="SAM" id="MobiDB-lite"/>
    </source>
</evidence>
<dbReference type="RefSeq" id="XP_042915361.1">
    <property type="nucleotide sequence ID" value="XM_043071703.1"/>
</dbReference>
<dbReference type="PANTHER" id="PTHR48184:SF1">
    <property type="entry name" value="MEMBRANE-ASSOCIATED PROTEIN"/>
    <property type="match status" value="1"/>
</dbReference>